<reference evidence="1 2" key="1">
    <citation type="submission" date="2024-01" db="EMBL/GenBank/DDBJ databases">
        <authorList>
            <person name="Guinet B."/>
        </authorList>
    </citation>
    <scope>NUCLEOTIDE SEQUENCE [LARGE SCALE GENOMIC DNA]</scope>
</reference>
<sequence>MLRILSSWWLRKRGSDSETTNTLIREQDTIDGYLVKTKYPYVYKMTKKKASLFLTPDILKNHRVLYIPSMKSHSRESIKAYKNLLTLDTLANFVEFCKLLHLPYEGYDLKKKMQDYFEVTIKTSNKVILYKKILNLWNARGKTYFVPNKIAHYLQYLLTFSLIDGDKPPPQSFLEEYNKFNENETITFKNIQQFLDYKVSEQIHDFKDIIIVPLRNGTIKSQVQGRRSHIRRKILSPKIKYHRLQILLCWCLLYNEIILPIEFLKYFGHLLQKEELKNLQLYDLTDPNSQPGKFIDLGERAAIIIKRDPVIDLNSAVLVKRVAFAKTDLLHISPYILIGQNADFDGDAENFYILCDRLSVIESSLRMSAENNIYNGFFSLKLQFTETHIYFMHKVQLPESCKYKKVYDAIRNYSTVRWFSDSKNITTLVEFFKDFPGSKKVVLNLIEPTKEILEVFSLYLYVKYGSYTTLMFFNQLNDEINKCSNFEKSAWFRKPPTRFVEVSDNFFNVCFLKTVLSGAKGSLQHYRDLLKNINGLKTQKKQLTGEKILETYLTDNCLEKLITENVTTISNCGQELPKKGHAMFKATIEFNGFVFYNNDIYYKNIKVVRGLRNFLTSFQIFSYRLISAWLLDDAGIF</sequence>
<gene>
    <name evidence="1" type="ORF">CCFV1_ORF036</name>
</gene>
<name>A0ABC8QJL4_9VIRU</name>
<dbReference type="Proteomes" id="UP001642380">
    <property type="component" value="Unassembled WGS sequence"/>
</dbReference>
<organism evidence="1 2">
    <name type="scientific">Cotesia congregata filamentous virus 1</name>
    <dbReference type="NCBI Taxonomy" id="3064291"/>
    <lineage>
        <taxon>Viruses</taxon>
        <taxon>Viruses incertae sedis</taxon>
        <taxon>Naldaviricetes</taxon>
        <taxon>Lefavirales</taxon>
        <taxon>Filamentoviridae</taxon>
        <taxon>Betafilamentovirus</taxon>
        <taxon>Betafilamentovirus cocongregatae</taxon>
    </lineage>
</organism>
<dbReference type="EMBL" id="CAUOPR010000001">
    <property type="protein sequence ID" value="CAJ2002082.1"/>
    <property type="molecule type" value="Genomic_DNA"/>
</dbReference>
<dbReference type="SUPFAM" id="SSF64484">
    <property type="entry name" value="beta and beta-prime subunits of DNA dependent RNA-polymerase"/>
    <property type="match status" value="1"/>
</dbReference>
<protein>
    <submittedName>
        <fullName evidence="1">RNA polymerase subunit lef-9</fullName>
    </submittedName>
</protein>
<proteinExistence type="predicted"/>
<keyword evidence="2" id="KW-1185">Reference proteome</keyword>
<accession>A0ABC8QJL4</accession>
<evidence type="ECO:0000313" key="2">
    <source>
        <dbReference type="Proteomes" id="UP001642380"/>
    </source>
</evidence>
<evidence type="ECO:0000313" key="1">
    <source>
        <dbReference type="EMBL" id="CAJ2002082.1"/>
    </source>
</evidence>
<comment type="caution">
    <text evidence="1">The sequence shown here is derived from an EMBL/GenBank/DDBJ whole genome shotgun (WGS) entry which is preliminary data.</text>
</comment>